<name>A0ABD3EZJ3_9STRA</name>
<organism evidence="1 2">
    <name type="scientific">Phytophthora oleae</name>
    <dbReference type="NCBI Taxonomy" id="2107226"/>
    <lineage>
        <taxon>Eukaryota</taxon>
        <taxon>Sar</taxon>
        <taxon>Stramenopiles</taxon>
        <taxon>Oomycota</taxon>
        <taxon>Peronosporomycetes</taxon>
        <taxon>Peronosporales</taxon>
        <taxon>Peronosporaceae</taxon>
        <taxon>Phytophthora</taxon>
    </lineage>
</organism>
<gene>
    <name evidence="1" type="ORF">V7S43_015175</name>
</gene>
<sequence>MELAESFVPPGQDVMEYANFHTGNIEVVEHTIDSGYLQEISYYGVVAIKDLVASGRLDMMQRVANLRYSPRRNIREWAMEWREILKRVCYRGDCAMVQWALEHPMGRRARTLLKRDDQLFQLLWNAVAGGSSVAILQSLKNSG</sequence>
<accession>A0ABD3EZJ3</accession>
<evidence type="ECO:0000313" key="1">
    <source>
        <dbReference type="EMBL" id="KAL3659873.1"/>
    </source>
</evidence>
<comment type="caution">
    <text evidence="1">The sequence shown here is derived from an EMBL/GenBank/DDBJ whole genome shotgun (WGS) entry which is preliminary data.</text>
</comment>
<dbReference type="Proteomes" id="UP001632037">
    <property type="component" value="Unassembled WGS sequence"/>
</dbReference>
<proteinExistence type="predicted"/>
<dbReference type="AlphaFoldDB" id="A0ABD3EZJ3"/>
<evidence type="ECO:0000313" key="2">
    <source>
        <dbReference type="Proteomes" id="UP001632037"/>
    </source>
</evidence>
<protein>
    <submittedName>
        <fullName evidence="1">Uncharacterized protein</fullName>
    </submittedName>
</protein>
<reference evidence="1 2" key="1">
    <citation type="submission" date="2024-09" db="EMBL/GenBank/DDBJ databases">
        <title>Genome sequencing and assembly of Phytophthora oleae, isolate VK10A, causative agent of rot of olive drupes.</title>
        <authorList>
            <person name="Conti Taguali S."/>
            <person name="Riolo M."/>
            <person name="La Spada F."/>
            <person name="Cacciola S.O."/>
            <person name="Dionisio G."/>
        </authorList>
    </citation>
    <scope>NUCLEOTIDE SEQUENCE [LARGE SCALE GENOMIC DNA]</scope>
    <source>
        <strain evidence="1 2">VK10A</strain>
    </source>
</reference>
<dbReference type="EMBL" id="JBIMZQ010000044">
    <property type="protein sequence ID" value="KAL3659873.1"/>
    <property type="molecule type" value="Genomic_DNA"/>
</dbReference>
<keyword evidence="2" id="KW-1185">Reference proteome</keyword>